<gene>
    <name evidence="2" type="ORF">P4447_16105</name>
</gene>
<proteinExistence type="predicted"/>
<sequence length="184" mass="21490">MKFLFIIVGIVLVIGIAFFIRKLIIINHMKSGTDNNENTPFPTIDVTMAEIRHAVRKFSDQLPKGVYRTILVRDDHSIDYKHIAPILGGMPEKNFYMSKETYDLFEECEKHIPPVMDMVQKAVDQFVLDHKEYPMLKYDADRRVNYYQLLEHHYLKEIPEIPFYITKLDGLITHAKPKTDSSSS</sequence>
<reference evidence="2 3" key="1">
    <citation type="submission" date="2023-03" db="EMBL/GenBank/DDBJ databases">
        <title>Bacillus Genome Sequencing.</title>
        <authorList>
            <person name="Dunlap C."/>
        </authorList>
    </citation>
    <scope>NUCLEOTIDE SEQUENCE [LARGE SCALE GENOMIC DNA]</scope>
    <source>
        <strain evidence="2 3">B-14544</strain>
    </source>
</reference>
<evidence type="ECO:0000313" key="3">
    <source>
        <dbReference type="Proteomes" id="UP001330749"/>
    </source>
</evidence>
<organism evidence="2 3">
    <name type="scientific">Bacillus xiapuensis</name>
    <dbReference type="NCBI Taxonomy" id="2014075"/>
    <lineage>
        <taxon>Bacteria</taxon>
        <taxon>Bacillati</taxon>
        <taxon>Bacillota</taxon>
        <taxon>Bacilli</taxon>
        <taxon>Bacillales</taxon>
        <taxon>Bacillaceae</taxon>
        <taxon>Bacillus</taxon>
    </lineage>
</organism>
<name>A0ABU6NCN1_9BACI</name>
<feature type="transmembrane region" description="Helical" evidence="1">
    <location>
        <begin position="6"/>
        <end position="24"/>
    </location>
</feature>
<keyword evidence="1" id="KW-0472">Membrane</keyword>
<keyword evidence="3" id="KW-1185">Reference proteome</keyword>
<dbReference type="InterPro" id="IPR025071">
    <property type="entry name" value="DUF3939"/>
</dbReference>
<evidence type="ECO:0000256" key="1">
    <source>
        <dbReference type="SAM" id="Phobius"/>
    </source>
</evidence>
<dbReference type="EMBL" id="JARMQG010000244">
    <property type="protein sequence ID" value="MED3563949.1"/>
    <property type="molecule type" value="Genomic_DNA"/>
</dbReference>
<keyword evidence="1" id="KW-0812">Transmembrane</keyword>
<dbReference type="Proteomes" id="UP001330749">
    <property type="component" value="Unassembled WGS sequence"/>
</dbReference>
<evidence type="ECO:0000313" key="2">
    <source>
        <dbReference type="EMBL" id="MED3563949.1"/>
    </source>
</evidence>
<keyword evidence="1" id="KW-1133">Transmembrane helix</keyword>
<comment type="caution">
    <text evidence="2">The sequence shown here is derived from an EMBL/GenBank/DDBJ whole genome shotgun (WGS) entry which is preliminary data.</text>
</comment>
<dbReference type="Pfam" id="PF13075">
    <property type="entry name" value="DUF3939"/>
    <property type="match status" value="1"/>
</dbReference>
<dbReference type="RefSeq" id="WP_327969051.1">
    <property type="nucleotide sequence ID" value="NZ_JARMQG010000244.1"/>
</dbReference>
<protein>
    <submittedName>
        <fullName evidence="2">DUF3939 domain-containing protein</fullName>
    </submittedName>
</protein>
<accession>A0ABU6NCN1</accession>